<evidence type="ECO:0000313" key="1">
    <source>
        <dbReference type="EMBL" id="OMO95234.1"/>
    </source>
</evidence>
<evidence type="ECO:0000313" key="2">
    <source>
        <dbReference type="Proteomes" id="UP000188268"/>
    </source>
</evidence>
<sequence length="76" mass="8467">MNTKRFIVVLLVACLLLSVTLTTVAGVLLYRGNKFCLKFLEDWLLAINQLIVFGSVLHPNLIKLQLGRASVLSVVR</sequence>
<name>A0A1R3JK98_COCAP</name>
<dbReference type="EMBL" id="AWWV01007688">
    <property type="protein sequence ID" value="OMO95234.1"/>
    <property type="molecule type" value="Genomic_DNA"/>
</dbReference>
<dbReference type="AlphaFoldDB" id="A0A1R3JK98"/>
<dbReference type="Gramene" id="OMO95234">
    <property type="protein sequence ID" value="OMO95234"/>
    <property type="gene ID" value="CCACVL1_05482"/>
</dbReference>
<keyword evidence="2" id="KW-1185">Reference proteome</keyword>
<reference evidence="1 2" key="1">
    <citation type="submission" date="2013-09" db="EMBL/GenBank/DDBJ databases">
        <title>Corchorus capsularis genome sequencing.</title>
        <authorList>
            <person name="Alam M."/>
            <person name="Haque M.S."/>
            <person name="Islam M.S."/>
            <person name="Emdad E.M."/>
            <person name="Islam M.M."/>
            <person name="Ahmed B."/>
            <person name="Halim A."/>
            <person name="Hossen Q.M.M."/>
            <person name="Hossain M.Z."/>
            <person name="Ahmed R."/>
            <person name="Khan M.M."/>
            <person name="Islam R."/>
            <person name="Rashid M.M."/>
            <person name="Khan S.A."/>
            <person name="Rahman M.S."/>
            <person name="Alam M."/>
        </authorList>
    </citation>
    <scope>NUCLEOTIDE SEQUENCE [LARGE SCALE GENOMIC DNA]</scope>
    <source>
        <strain evidence="2">cv. CVL-1</strain>
        <tissue evidence="1">Whole seedling</tissue>
    </source>
</reference>
<accession>A0A1R3JK98</accession>
<dbReference type="Proteomes" id="UP000188268">
    <property type="component" value="Unassembled WGS sequence"/>
</dbReference>
<organism evidence="1 2">
    <name type="scientific">Corchorus capsularis</name>
    <name type="common">Jute</name>
    <dbReference type="NCBI Taxonomy" id="210143"/>
    <lineage>
        <taxon>Eukaryota</taxon>
        <taxon>Viridiplantae</taxon>
        <taxon>Streptophyta</taxon>
        <taxon>Embryophyta</taxon>
        <taxon>Tracheophyta</taxon>
        <taxon>Spermatophyta</taxon>
        <taxon>Magnoliopsida</taxon>
        <taxon>eudicotyledons</taxon>
        <taxon>Gunneridae</taxon>
        <taxon>Pentapetalae</taxon>
        <taxon>rosids</taxon>
        <taxon>malvids</taxon>
        <taxon>Malvales</taxon>
        <taxon>Malvaceae</taxon>
        <taxon>Grewioideae</taxon>
        <taxon>Apeibeae</taxon>
        <taxon>Corchorus</taxon>
    </lineage>
</organism>
<gene>
    <name evidence="1" type="ORF">CCACVL1_05482</name>
</gene>
<protein>
    <submittedName>
        <fullName evidence="1">Uncharacterized protein</fullName>
    </submittedName>
</protein>
<comment type="caution">
    <text evidence="1">The sequence shown here is derived from an EMBL/GenBank/DDBJ whole genome shotgun (WGS) entry which is preliminary data.</text>
</comment>
<proteinExistence type="predicted"/>